<organism evidence="2 3">
    <name type="scientific">Variovorax guangxiensis</name>
    <dbReference type="NCBI Taxonomy" id="1775474"/>
    <lineage>
        <taxon>Bacteria</taxon>
        <taxon>Pseudomonadati</taxon>
        <taxon>Pseudomonadota</taxon>
        <taxon>Betaproteobacteria</taxon>
        <taxon>Burkholderiales</taxon>
        <taxon>Comamonadaceae</taxon>
        <taxon>Variovorax</taxon>
    </lineage>
</organism>
<dbReference type="RefSeq" id="WP_140841022.1">
    <property type="nucleotide sequence ID" value="NZ_RCZI01000002.1"/>
</dbReference>
<keyword evidence="1" id="KW-0472">Membrane</keyword>
<comment type="caution">
    <text evidence="2">The sequence shown here is derived from an EMBL/GenBank/DDBJ whole genome shotgun (WGS) entry which is preliminary data.</text>
</comment>
<evidence type="ECO:0000313" key="3">
    <source>
        <dbReference type="Proteomes" id="UP000319212"/>
    </source>
</evidence>
<proteinExistence type="predicted"/>
<evidence type="ECO:0000256" key="1">
    <source>
        <dbReference type="SAM" id="Phobius"/>
    </source>
</evidence>
<keyword evidence="1" id="KW-1133">Transmembrane helix</keyword>
<dbReference type="Proteomes" id="UP000319212">
    <property type="component" value="Unassembled WGS sequence"/>
</dbReference>
<feature type="transmembrane region" description="Helical" evidence="1">
    <location>
        <begin position="21"/>
        <end position="40"/>
    </location>
</feature>
<evidence type="ECO:0000313" key="2">
    <source>
        <dbReference type="EMBL" id="TPG28969.1"/>
    </source>
</evidence>
<dbReference type="EMBL" id="RCZI01000002">
    <property type="protein sequence ID" value="TPG28969.1"/>
    <property type="molecule type" value="Genomic_DNA"/>
</dbReference>
<gene>
    <name evidence="2" type="ORF">EAH82_09340</name>
</gene>
<protein>
    <submittedName>
        <fullName evidence="2">Uncharacterized protein</fullName>
    </submittedName>
</protein>
<sequence length="73" mass="7909">MKEHPHASRARAGRRRQRGSAMLEYILGAMFIGLVLFAGSPSVLDKLMEMVRANHSARAHAIGSPLIGSSLKP</sequence>
<accession>A0A502DWC0</accession>
<keyword evidence="1" id="KW-0812">Transmembrane</keyword>
<reference evidence="2 3" key="1">
    <citation type="journal article" date="2019" name="Environ. Microbiol.">
        <title>Species interactions and distinct microbial communities in high Arctic permafrost affected cryosols are associated with the CH4 and CO2 gas fluxes.</title>
        <authorList>
            <person name="Altshuler I."/>
            <person name="Hamel J."/>
            <person name="Turney S."/>
            <person name="Magnuson E."/>
            <person name="Levesque R."/>
            <person name="Greer C."/>
            <person name="Whyte L.G."/>
        </authorList>
    </citation>
    <scope>NUCLEOTIDE SEQUENCE [LARGE SCALE GENOMIC DNA]</scope>
    <source>
        <strain evidence="2 3">S06.C</strain>
    </source>
</reference>
<dbReference type="AlphaFoldDB" id="A0A502DWC0"/>
<name>A0A502DWC0_9BURK</name>